<feature type="compositionally biased region" description="Basic residues" evidence="2">
    <location>
        <begin position="55"/>
        <end position="65"/>
    </location>
</feature>
<dbReference type="PRINTS" id="PR01217">
    <property type="entry name" value="PRICHEXTENSN"/>
</dbReference>
<organism evidence="4 5">
    <name type="scientific">Panicum hallii var. hallii</name>
    <dbReference type="NCBI Taxonomy" id="1504633"/>
    <lineage>
        <taxon>Eukaryota</taxon>
        <taxon>Viridiplantae</taxon>
        <taxon>Streptophyta</taxon>
        <taxon>Embryophyta</taxon>
        <taxon>Tracheophyta</taxon>
        <taxon>Spermatophyta</taxon>
        <taxon>Magnoliopsida</taxon>
        <taxon>Liliopsida</taxon>
        <taxon>Poales</taxon>
        <taxon>Poaceae</taxon>
        <taxon>PACMAD clade</taxon>
        <taxon>Panicoideae</taxon>
        <taxon>Panicodae</taxon>
        <taxon>Paniceae</taxon>
        <taxon>Panicinae</taxon>
        <taxon>Panicum</taxon>
        <taxon>Panicum sect. Panicum</taxon>
    </lineage>
</organism>
<evidence type="ECO:0000256" key="2">
    <source>
        <dbReference type="SAM" id="MobiDB-lite"/>
    </source>
</evidence>
<feature type="region of interest" description="Disordered" evidence="2">
    <location>
        <begin position="429"/>
        <end position="504"/>
    </location>
</feature>
<dbReference type="Gramene" id="PUZ45189">
    <property type="protein sequence ID" value="PUZ45189"/>
    <property type="gene ID" value="GQ55_8G202200"/>
</dbReference>
<feature type="domain" description="Agenet" evidence="3">
    <location>
        <begin position="139"/>
        <end position="196"/>
    </location>
</feature>
<reference evidence="4 5" key="1">
    <citation type="submission" date="2018-04" db="EMBL/GenBank/DDBJ databases">
        <title>WGS assembly of Panicum hallii var. hallii HAL2.</title>
        <authorList>
            <person name="Lovell J."/>
            <person name="Jenkins J."/>
            <person name="Lowry D."/>
            <person name="Mamidi S."/>
            <person name="Sreedasyam A."/>
            <person name="Weng X."/>
            <person name="Barry K."/>
            <person name="Bonette J."/>
            <person name="Campitelli B."/>
            <person name="Daum C."/>
            <person name="Gordon S."/>
            <person name="Gould B."/>
            <person name="Lipzen A."/>
            <person name="MacQueen A."/>
            <person name="Palacio-Mejia J."/>
            <person name="Plott C."/>
            <person name="Shakirov E."/>
            <person name="Shu S."/>
            <person name="Yoshinaga Y."/>
            <person name="Zane M."/>
            <person name="Rokhsar D."/>
            <person name="Grimwood J."/>
            <person name="Schmutz J."/>
            <person name="Juenger T."/>
        </authorList>
    </citation>
    <scope>NUCLEOTIDE SEQUENCE [LARGE SCALE GENOMIC DNA]</scope>
    <source>
        <strain evidence="5">cv. HAL2</strain>
    </source>
</reference>
<dbReference type="STRING" id="1504633.A0A2T7CPC3"/>
<dbReference type="AlphaFoldDB" id="A0A2T7CPC3"/>
<feature type="region of interest" description="Disordered" evidence="2">
    <location>
        <begin position="359"/>
        <end position="396"/>
    </location>
</feature>
<dbReference type="InterPro" id="IPR008395">
    <property type="entry name" value="Agenet-like_dom"/>
</dbReference>
<proteinExistence type="predicted"/>
<feature type="compositionally biased region" description="Polar residues" evidence="2">
    <location>
        <begin position="359"/>
        <end position="376"/>
    </location>
</feature>
<feature type="region of interest" description="Disordered" evidence="2">
    <location>
        <begin position="1"/>
        <end position="141"/>
    </location>
</feature>
<feature type="compositionally biased region" description="Polar residues" evidence="2">
    <location>
        <begin position="452"/>
        <end position="477"/>
    </location>
</feature>
<feature type="compositionally biased region" description="Low complexity" evidence="2">
    <location>
        <begin position="32"/>
        <end position="42"/>
    </location>
</feature>
<evidence type="ECO:0000256" key="1">
    <source>
        <dbReference type="SAM" id="Coils"/>
    </source>
</evidence>
<gene>
    <name evidence="4" type="ORF">GQ55_8G202200</name>
</gene>
<feature type="compositionally biased region" description="Low complexity" evidence="2">
    <location>
        <begin position="72"/>
        <end position="98"/>
    </location>
</feature>
<feature type="coiled-coil region" evidence="1">
    <location>
        <begin position="570"/>
        <end position="597"/>
    </location>
</feature>
<evidence type="ECO:0000313" key="5">
    <source>
        <dbReference type="Proteomes" id="UP000244336"/>
    </source>
</evidence>
<feature type="domain" description="Agenet" evidence="3">
    <location>
        <begin position="215"/>
        <end position="281"/>
    </location>
</feature>
<dbReference type="PANTHER" id="PTHR31917">
    <property type="entry name" value="AGENET DOMAIN-CONTAINING PROTEIN-RELATED"/>
    <property type="match status" value="1"/>
</dbReference>
<dbReference type="InterPro" id="IPR014002">
    <property type="entry name" value="Agenet_dom_plant"/>
</dbReference>
<protein>
    <recommendedName>
        <fullName evidence="3">Agenet domain-containing protein</fullName>
    </recommendedName>
</protein>
<feature type="domain" description="Agenet" evidence="3">
    <location>
        <begin position="287"/>
        <end position="345"/>
    </location>
</feature>
<feature type="compositionally biased region" description="Polar residues" evidence="2">
    <location>
        <begin position="432"/>
        <end position="444"/>
    </location>
</feature>
<keyword evidence="5" id="KW-1185">Reference proteome</keyword>
<dbReference type="EMBL" id="CM009756">
    <property type="protein sequence ID" value="PUZ45189.1"/>
    <property type="molecule type" value="Genomic_DNA"/>
</dbReference>
<feature type="compositionally biased region" description="Polar residues" evidence="2">
    <location>
        <begin position="486"/>
        <end position="504"/>
    </location>
</feature>
<dbReference type="Proteomes" id="UP000244336">
    <property type="component" value="Chromosome 8"/>
</dbReference>
<dbReference type="OrthoDB" id="688673at2759"/>
<keyword evidence="1" id="KW-0175">Coiled coil</keyword>
<sequence length="616" mass="67334">MAYRRSLEARPVSTAPKNPNSPWPPAARRRSPASSAAPGARRSAPRPPPQPQRRPLPRSRRHCRLHCPPAPRSRSASTTPASTTPGSRPPWSASIPSVATPPPPATSSPTPTDGGAAPAESVAASHVRPRPPSPSPSPRRFRQHDVVEAFHRRGWWSGVVFPSPAAAKSVTVAFPITREVITVPPHYVRPRRDYVAGEWVPSQTAVAVQPARSVRVYEAGEKVEAVRDREPYGSSWFPATVAKAVDQLSYIVEYSDEEEEGDKVMEYLHWQCIRAAADRHRAREDGFQIAPGSAVEAYCDGAWSPRVVRGMSGEGEYEVIVNGKEAEQVVIKVLELLRPRHEWDGSHWSVVSTESQANLRWHSSSGKHPSSPVEVTSSDDEHSHNPKNSAIKKAKKEPQLLQMVLAVGSEHASVSKVDSSLPALLSKLSASNHSPSSCLLSGYSTPPDKSMPTISENPVNEDTLSNMMLPGNQSRKTNPIEAFKGNNDSSDNVSDQTNQGSSRKVVTHLKRLPEKTGSKEKCSQHSSQDATVVNGLMESTMTSCIADSEALFKERNSMLCKLKANVEYVVQSCQNRLTQAKSEYTKLLDEKDAVEAQKLEKITKLSQLSSLLDENG</sequence>
<name>A0A2T7CPC3_9POAL</name>
<evidence type="ECO:0000259" key="3">
    <source>
        <dbReference type="SMART" id="SM00743"/>
    </source>
</evidence>
<dbReference type="PANTHER" id="PTHR31917:SF74">
    <property type="entry name" value="EXPRESSED PROTEIN"/>
    <property type="match status" value="1"/>
</dbReference>
<accession>A0A2T7CPC3</accession>
<dbReference type="Pfam" id="PF05641">
    <property type="entry name" value="Agenet"/>
    <property type="match status" value="1"/>
</dbReference>
<dbReference type="SMART" id="SM00743">
    <property type="entry name" value="Agenet"/>
    <property type="match status" value="3"/>
</dbReference>
<evidence type="ECO:0000313" key="4">
    <source>
        <dbReference type="EMBL" id="PUZ45189.1"/>
    </source>
</evidence>
<feature type="compositionally biased region" description="Pro residues" evidence="2">
    <location>
        <begin position="45"/>
        <end position="54"/>
    </location>
</feature>